<reference evidence="2" key="1">
    <citation type="submission" date="2023-02" db="EMBL/GenBank/DDBJ databases">
        <title>Genome sequence of Microbacterium liquefaciens B1075.</title>
        <authorList>
            <person name="Cao J."/>
            <person name="Li X."/>
        </authorList>
    </citation>
    <scope>NUCLEOTIDE SEQUENCE</scope>
    <source>
        <strain evidence="2">B1075</strain>
    </source>
</reference>
<dbReference type="InterPro" id="IPR022385">
    <property type="entry name" value="Rhs_assc_core"/>
</dbReference>
<dbReference type="SMART" id="SM00758">
    <property type="entry name" value="PA14"/>
    <property type="match status" value="2"/>
</dbReference>
<dbReference type="Gene3D" id="3.90.182.10">
    <property type="entry name" value="Toxin - Anthrax Protective Antigen,domain 1"/>
    <property type="match status" value="2"/>
</dbReference>
<dbReference type="InterPro" id="IPR013783">
    <property type="entry name" value="Ig-like_fold"/>
</dbReference>
<gene>
    <name evidence="2" type="ORF">PWF71_00505</name>
</gene>
<proteinExistence type="predicted"/>
<dbReference type="RefSeq" id="WP_275093265.1">
    <property type="nucleotide sequence ID" value="NZ_CP118606.1"/>
</dbReference>
<dbReference type="InterPro" id="IPR037524">
    <property type="entry name" value="PA14/GLEYA"/>
</dbReference>
<dbReference type="PROSITE" id="PS51820">
    <property type="entry name" value="PA14"/>
    <property type="match status" value="2"/>
</dbReference>
<dbReference type="NCBIfam" id="TIGR03696">
    <property type="entry name" value="Rhs_assc_core"/>
    <property type="match status" value="1"/>
</dbReference>
<dbReference type="Gene3D" id="2.60.40.10">
    <property type="entry name" value="Immunoglobulins"/>
    <property type="match status" value="1"/>
</dbReference>
<dbReference type="SUPFAM" id="SSF56988">
    <property type="entry name" value="Anthrax protective antigen"/>
    <property type="match status" value="2"/>
</dbReference>
<feature type="domain" description="PA14" evidence="1">
    <location>
        <begin position="1314"/>
        <end position="1458"/>
    </location>
</feature>
<accession>A0AAJ5VBJ2</accession>
<organism evidence="2 3">
    <name type="scientific">Microbacterium maritypicum</name>
    <name type="common">Microbacterium liquefaciens</name>
    <dbReference type="NCBI Taxonomy" id="33918"/>
    <lineage>
        <taxon>Bacteria</taxon>
        <taxon>Bacillati</taxon>
        <taxon>Actinomycetota</taxon>
        <taxon>Actinomycetes</taxon>
        <taxon>Micrococcales</taxon>
        <taxon>Microbacteriaceae</taxon>
        <taxon>Microbacterium</taxon>
    </lineage>
</organism>
<evidence type="ECO:0000313" key="3">
    <source>
        <dbReference type="Proteomes" id="UP001214756"/>
    </source>
</evidence>
<dbReference type="GO" id="GO:0005975">
    <property type="term" value="P:carbohydrate metabolic process"/>
    <property type="evidence" value="ECO:0007669"/>
    <property type="project" value="UniProtKB-ARBA"/>
</dbReference>
<dbReference type="Gene3D" id="2.180.10.10">
    <property type="entry name" value="RHS repeat-associated core"/>
    <property type="match status" value="2"/>
</dbReference>
<feature type="domain" description="PA14" evidence="1">
    <location>
        <begin position="781"/>
        <end position="934"/>
    </location>
</feature>
<dbReference type="Proteomes" id="UP001214756">
    <property type="component" value="Chromosome"/>
</dbReference>
<protein>
    <submittedName>
        <fullName evidence="2">PA14 domain-containing protein</fullName>
    </submittedName>
</protein>
<sequence length="2285" mass="238064">MRRLPAAGLACLLVGVLAIITPESMAVGDVLVATGNAVHASPTEAREIPDNGELTDDDVVRLGGVPDATTEPVSELPAGDFTLAQTEQPIAPVVPLGPSRRAGGTLGDKNNDKLAEEVKDLPVIAQDAFSTTYERSDGSRILEQSTEMLNMETAKGWTAISTELTPTKGGWEAEAHPLAPEFSTDVADFAAVTVTADGHELDFALTSADVGTAEVRSSSKDSPGDRLVYEDVDWRTDLEYRIEADGVKETLVLSGVQGRSSWSWTVDAGGLTPVVGEGNAVEFVDAEGVAVMHIPAPVVWDSSGTEGESEDAVINPVMTLTPIDSKTWKYTLSVDRKWLLDTAREYPVYVDPTINWGANYTYSIKTDGTVDGNLFVGNNRQNNRDMYWRAFTRFDYGNVPGNFINDARIGIGFGGSGTTSYQAGALSHASCIGYSDNCIGTVLGGYGISNDTAWVGDTAIAQRLAWAFSQGDRGVTFMIRGAENPGAYTFKRVASAIYTEYWAYPTVSQSSPANGATGLSLTPTLVAGGQTYSPYSNAAFTFQVSQNADMSNPVWDSGWTLSKQATVPEGKLQSGATYYWRAGIKDGHDGQAGQSTVRWTGARTLATQFVPPTPPEATATPGNATGAPQTIVTLTPTLQVDAVVDPDNNPAGAQVKYEFKIATGADAKSGAVYTSGLIAADPDGKVRWTVPEGTLRDGNIYSWIVQPTDGLGKNTTPAWVKKIKVDMRLGSSGPSPFDTTGPVTVNLANGNANLSFSSPLVSTLGGPMGMSFSYNSLSAGVSNRGLTGSYFDARDGLGNVPTSAAGYSSAGKTPLMVRTDSAVSFNWGLGAPGPALKDDYFLATWAGFVRVPHASSQWRFGVRSDDGIRLWVDNNRIVDGWAAGSGNVEWSASRSMTTAEIPFLLEYYEAAGAAHVELWADDLADSEGPVIVPASWFTTQRSPMRDGWSASTPIAGDATAWARASIEPQAIVLTDVTGGAHTYARTSSGGYTPPAGEYGVVSLDSTGRVVFTDEGGTVYQFTAGGTVESATSAADGQKPAAPIMVYNADGTVKEIVDPLAKDGATYHRKISFVYQDGAQTVCPTLPPNYFPARAGSLCKIVYPALGSGEVPVTNLYYAGGQLWMIEDPGGERTVFGYDSNNVLKSIVDSAANDYLLAQPVPSEYDPPATEIVYADGKAASVRLPSADGGPAPRMKKIYAYDVAARSSTVTVDGVPGSTSTVSFDAAWRQVSSTSPMGVTATQEWHSTKDLVLSATSSLGQKSTTIYDPATDRSTDSYGPAPAACFQSDGRPVSNPVGKSGCGILPAHSATTYDTGLQGLQATYYPNPHLAGKPALIGLGIGGTGGAVDRDWATGSPGTGIGADNWSLRLTGLVTFPEAGQYTFGTYSDDGARVWVGDTLVSDKWEGGPAERFGAPITVAAGESRRIRVEYRDDTSTATLQLKWKTPSSPSSGAVVPGTALRPDYGLVTRTTADDSTTAPGAVAPSTTTAMTYQHPWLGQATAGTVDPDGLALTTSTTFEQPGAAGWLRRLTRTLPAGGTTGAPATAKTTSTYYGDLENAPAVCGIPSGTKQYGMAKSTTGPTPASGGAITTEYAYDAWGRAVATKSTGDTDWSCTGYDARGKVVSSKIVGGSGVATISSSTTETTRVTGGGYTSVTSGVSVAGSPNDSTITTVSDLLGRTVSYTDVWGTVTTPTYDPASGRVTQISTAPAGGAASVTAYTYDADGKVKTVTVDGQQLASVTFDALQRLTQIAYPDGSALNSVSRDAAERVIGQEWLVGGQVVSDAVVRSQSGRVVKQQSSMGSTSYSSTYGYDTAGRLVSATIPGHEFTYGFGSSGGCGPNAAAGMSGNRTGSTDVWTAPGQAAVSTSTSYCYDWADRLLSSSVTGAIPGATTVADGLAASEIVYDVRGNTVRLGDMQFSYDAANRHVGTTYDDGTAVRIVRDASGRIVSRSMDPAGADPAVTTNYLYAAGGDAAWGQKSGAELTRSVGLPGGVSWTNQAGVVTWSFPGLGGHGLVTRTGTTASALLLWDPFGQPVDPVSFAVGTVASDDTGQVAGNTLWHQGALKPAESAGSALVVEMGVRLYVPALGRFLQVDPIEGGGANDYSWPTDPVNGHDLSGKKWSIAPREDGGRKSMTKPIKRQLSYFKKIELSAERSRKALWDNRQGREWDTLVSNISKNSTKGVAFTGCALGCLEIGNDHVGIGLGPKVSVDLSGSAGVAFNTPTTRTTGITGSCSAAFGVGAYVEGTAYGTGPDGVNTAFSPGFGGIVGGGAGCSVMFNYYWGD</sequence>
<dbReference type="InterPro" id="IPR011658">
    <property type="entry name" value="PA14_dom"/>
</dbReference>
<evidence type="ECO:0000313" key="2">
    <source>
        <dbReference type="EMBL" id="WEF21179.1"/>
    </source>
</evidence>
<dbReference type="EMBL" id="CP118606">
    <property type="protein sequence ID" value="WEF21179.1"/>
    <property type="molecule type" value="Genomic_DNA"/>
</dbReference>
<name>A0AAJ5VBJ2_MICMQ</name>
<evidence type="ECO:0000259" key="1">
    <source>
        <dbReference type="PROSITE" id="PS51820"/>
    </source>
</evidence>
<dbReference type="Pfam" id="PF07691">
    <property type="entry name" value="PA14"/>
    <property type="match status" value="2"/>
</dbReference>